<dbReference type="GO" id="GO:0046306">
    <property type="term" value="P:alkanesulfonate catabolic process"/>
    <property type="evidence" value="ECO:0007669"/>
    <property type="project" value="TreeGrafter"/>
</dbReference>
<keyword evidence="3" id="KW-0560">Oxidoreductase</keyword>
<dbReference type="GO" id="GO:0008726">
    <property type="term" value="F:alkanesulfonate monooxygenase activity"/>
    <property type="evidence" value="ECO:0007669"/>
    <property type="project" value="TreeGrafter"/>
</dbReference>
<keyword evidence="4" id="KW-0503">Monooxygenase</keyword>
<evidence type="ECO:0000313" key="6">
    <source>
        <dbReference type="EMBL" id="MBC4013887.1"/>
    </source>
</evidence>
<feature type="domain" description="Luciferase-like" evidence="5">
    <location>
        <begin position="15"/>
        <end position="267"/>
    </location>
</feature>
<keyword evidence="2" id="KW-0288">FMN</keyword>
<dbReference type="InterPro" id="IPR019921">
    <property type="entry name" value="Lucif-like_OxRdtase_Rv2161c"/>
</dbReference>
<evidence type="ECO:0000256" key="1">
    <source>
        <dbReference type="ARBA" id="ARBA00022630"/>
    </source>
</evidence>
<dbReference type="InterPro" id="IPR011251">
    <property type="entry name" value="Luciferase-like_dom"/>
</dbReference>
<dbReference type="InterPro" id="IPR050172">
    <property type="entry name" value="SsuD_RutA_monooxygenase"/>
</dbReference>
<keyword evidence="7" id="KW-1185">Reference proteome</keyword>
<dbReference type="RefSeq" id="WP_186768652.1">
    <property type="nucleotide sequence ID" value="NZ_JACOMF010000001.1"/>
</dbReference>
<dbReference type="PANTHER" id="PTHR42847">
    <property type="entry name" value="ALKANESULFONATE MONOOXYGENASE"/>
    <property type="match status" value="1"/>
</dbReference>
<dbReference type="AlphaFoldDB" id="A0A9X0UBE7"/>
<dbReference type="Proteomes" id="UP000600101">
    <property type="component" value="Unassembled WGS sequence"/>
</dbReference>
<dbReference type="SUPFAM" id="SSF51679">
    <property type="entry name" value="Bacterial luciferase-like"/>
    <property type="match status" value="1"/>
</dbReference>
<evidence type="ECO:0000313" key="7">
    <source>
        <dbReference type="Proteomes" id="UP000600101"/>
    </source>
</evidence>
<accession>A0A9X0UBE7</accession>
<dbReference type="Pfam" id="PF00296">
    <property type="entry name" value="Bac_luciferase"/>
    <property type="match status" value="1"/>
</dbReference>
<dbReference type="NCBIfam" id="TIGR03619">
    <property type="entry name" value="F420_Rv2161c"/>
    <property type="match status" value="1"/>
</dbReference>
<proteinExistence type="predicted"/>
<reference evidence="6" key="1">
    <citation type="submission" date="2020-08" db="EMBL/GenBank/DDBJ databases">
        <authorList>
            <person name="Hu Y."/>
            <person name="Nguyen S.V."/>
            <person name="Li F."/>
            <person name="Fanning S."/>
        </authorList>
    </citation>
    <scope>NUCLEOTIDE SEQUENCE</scope>
    <source>
        <strain evidence="6">SYSU D8009</strain>
    </source>
</reference>
<name>A0A9X0UBE7_9PROT</name>
<keyword evidence="1" id="KW-0285">Flavoprotein</keyword>
<dbReference type="Gene3D" id="3.20.20.30">
    <property type="entry name" value="Luciferase-like domain"/>
    <property type="match status" value="1"/>
</dbReference>
<dbReference type="EMBL" id="JACOMF010000001">
    <property type="protein sequence ID" value="MBC4013887.1"/>
    <property type="molecule type" value="Genomic_DNA"/>
</dbReference>
<dbReference type="PANTHER" id="PTHR42847:SF4">
    <property type="entry name" value="ALKANESULFONATE MONOOXYGENASE-RELATED"/>
    <property type="match status" value="1"/>
</dbReference>
<gene>
    <name evidence="6" type="ORF">H7965_01010</name>
</gene>
<evidence type="ECO:0000256" key="2">
    <source>
        <dbReference type="ARBA" id="ARBA00022643"/>
    </source>
</evidence>
<comment type="caution">
    <text evidence="6">The sequence shown here is derived from an EMBL/GenBank/DDBJ whole genome shotgun (WGS) entry which is preliminary data.</text>
</comment>
<organism evidence="6 7">
    <name type="scientific">Siccirubricoccus deserti</name>
    <dbReference type="NCBI Taxonomy" id="2013562"/>
    <lineage>
        <taxon>Bacteria</taxon>
        <taxon>Pseudomonadati</taxon>
        <taxon>Pseudomonadota</taxon>
        <taxon>Alphaproteobacteria</taxon>
        <taxon>Acetobacterales</taxon>
        <taxon>Roseomonadaceae</taxon>
        <taxon>Siccirubricoccus</taxon>
    </lineage>
</organism>
<protein>
    <submittedName>
        <fullName evidence="6">LLM class F420-dependent oxidoreductase</fullName>
    </submittedName>
</protein>
<dbReference type="InterPro" id="IPR036661">
    <property type="entry name" value="Luciferase-like_sf"/>
</dbReference>
<sequence>MRLGVMLPLSDIGGAPETVRDVALAAEEIGFTNLGLADHVLGVNVASRPDWGDRNTSKDLFHDPFVCFGYLAALCRPTTEFSTQVLILAQRQAALVAKQAASLDVLCGGRFRLGVGVGWNPVEFTALGENFGNRGRRSAEQVRLMQALWAEPHVTFEGRWHKVEDAGINPLPVRRRIPVWFGGHAAQTLERIATIGDGWIMNAYAPGPEIEGELARIRTLAEKGGRDPTAIGLEVWISGGAGDEASWAQDARYWKRLGATHLTLTNTYGRRHHKRIPGRSIADHLAVMRRFHAAVAEIA</sequence>
<evidence type="ECO:0000256" key="3">
    <source>
        <dbReference type="ARBA" id="ARBA00023002"/>
    </source>
</evidence>
<evidence type="ECO:0000259" key="5">
    <source>
        <dbReference type="Pfam" id="PF00296"/>
    </source>
</evidence>
<evidence type="ECO:0000256" key="4">
    <source>
        <dbReference type="ARBA" id="ARBA00023033"/>
    </source>
</evidence>